<dbReference type="EMBL" id="JAQJAC010000006">
    <property type="protein sequence ID" value="KAJ5580353.1"/>
    <property type="molecule type" value="Genomic_DNA"/>
</dbReference>
<accession>A0AAD6DFW7</accession>
<comment type="caution">
    <text evidence="2">The sequence shown here is derived from an EMBL/GenBank/DDBJ whole genome shotgun (WGS) entry which is preliminary data.</text>
</comment>
<dbReference type="Proteomes" id="UP001216150">
    <property type="component" value="Unassembled WGS sequence"/>
</dbReference>
<feature type="chain" id="PRO_5042045768" evidence="1">
    <location>
        <begin position="19"/>
        <end position="98"/>
    </location>
</feature>
<organism evidence="2 3">
    <name type="scientific">Penicillium hetheringtonii</name>
    <dbReference type="NCBI Taxonomy" id="911720"/>
    <lineage>
        <taxon>Eukaryota</taxon>
        <taxon>Fungi</taxon>
        <taxon>Dikarya</taxon>
        <taxon>Ascomycota</taxon>
        <taxon>Pezizomycotina</taxon>
        <taxon>Eurotiomycetes</taxon>
        <taxon>Eurotiomycetidae</taxon>
        <taxon>Eurotiales</taxon>
        <taxon>Aspergillaceae</taxon>
        <taxon>Penicillium</taxon>
    </lineage>
</organism>
<keyword evidence="1" id="KW-0732">Signal</keyword>
<name>A0AAD6DFW7_9EURO</name>
<evidence type="ECO:0000313" key="2">
    <source>
        <dbReference type="EMBL" id="KAJ5580353.1"/>
    </source>
</evidence>
<protein>
    <submittedName>
        <fullName evidence="2">Uncharacterized protein</fullName>
    </submittedName>
</protein>
<reference evidence="2 3" key="1">
    <citation type="journal article" date="2023" name="IMA Fungus">
        <title>Comparative genomic study of the Penicillium genus elucidates a diverse pangenome and 15 lateral gene transfer events.</title>
        <authorList>
            <person name="Petersen C."/>
            <person name="Sorensen T."/>
            <person name="Nielsen M.R."/>
            <person name="Sondergaard T.E."/>
            <person name="Sorensen J.L."/>
            <person name="Fitzpatrick D.A."/>
            <person name="Frisvad J.C."/>
            <person name="Nielsen K.L."/>
        </authorList>
    </citation>
    <scope>NUCLEOTIDE SEQUENCE [LARGE SCALE GENOMIC DNA]</scope>
    <source>
        <strain evidence="2 3">IBT 29057</strain>
    </source>
</reference>
<feature type="signal peptide" evidence="1">
    <location>
        <begin position="1"/>
        <end position="18"/>
    </location>
</feature>
<dbReference type="AlphaFoldDB" id="A0AAD6DFW7"/>
<evidence type="ECO:0000313" key="3">
    <source>
        <dbReference type="Proteomes" id="UP001216150"/>
    </source>
</evidence>
<gene>
    <name evidence="2" type="ORF">N7450_006654</name>
</gene>
<evidence type="ECO:0000256" key="1">
    <source>
        <dbReference type="SAM" id="SignalP"/>
    </source>
</evidence>
<keyword evidence="3" id="KW-1185">Reference proteome</keyword>
<proteinExistence type="predicted"/>
<sequence length="98" mass="10622">MAALQILHILLIKGGLLEGPPSFSETIDKFHENLENCDGLAPNVRSNIEGLLAVSSLCMLPRSPLALLSSLYVSFDLHAVAQLLQVFIPISLLARTIQ</sequence>